<evidence type="ECO:0000313" key="4">
    <source>
        <dbReference type="Proteomes" id="UP000228896"/>
    </source>
</evidence>
<dbReference type="InterPro" id="IPR019079">
    <property type="entry name" value="Capsule_synth_CapA"/>
</dbReference>
<dbReference type="Pfam" id="PF09587">
    <property type="entry name" value="PGA_cap"/>
    <property type="match status" value="1"/>
</dbReference>
<name>A0A2M7DLQ8_9BACT</name>
<organism evidence="3 4">
    <name type="scientific">Candidatus Falkowbacteria bacterium CG02_land_8_20_14_3_00_36_14</name>
    <dbReference type="NCBI Taxonomy" id="1974560"/>
    <lineage>
        <taxon>Bacteria</taxon>
        <taxon>Candidatus Falkowiibacteriota</taxon>
    </lineage>
</organism>
<evidence type="ECO:0000313" key="3">
    <source>
        <dbReference type="EMBL" id="PIV50713.1"/>
    </source>
</evidence>
<dbReference type="SMART" id="SM00854">
    <property type="entry name" value="PGA_cap"/>
    <property type="match status" value="1"/>
</dbReference>
<comment type="caution">
    <text evidence="3">The sequence shown here is derived from an EMBL/GenBank/DDBJ whole genome shotgun (WGS) entry which is preliminary data.</text>
</comment>
<dbReference type="EMBL" id="PETS01000107">
    <property type="protein sequence ID" value="PIV50713.1"/>
    <property type="molecule type" value="Genomic_DNA"/>
</dbReference>
<feature type="domain" description="Capsule synthesis protein CapA" evidence="2">
    <location>
        <begin position="2"/>
        <end position="117"/>
    </location>
</feature>
<sequence>MNYFGDPANKNYKSIITNIRGIKIGFIGYNEFAKSDFNEILEEIKKIKQETDFTVVYAHWGIEYQATFSKIQQGEAHQFIDAGADVILGSHPHVIQPIEVYKNKVIFYSLGNFLFDQTFSQKTQQGLGVGVVYNETNIDYYLLPIENKNFQVNLLGKEENDIILTEFANQSLVSENIKKQIIKGKLSINIF</sequence>
<dbReference type="InterPro" id="IPR052169">
    <property type="entry name" value="CW_Biosynth-Accessory"/>
</dbReference>
<evidence type="ECO:0000256" key="1">
    <source>
        <dbReference type="ARBA" id="ARBA00005662"/>
    </source>
</evidence>
<comment type="similarity">
    <text evidence="1">Belongs to the CapA family.</text>
</comment>
<proteinExistence type="inferred from homology"/>
<protein>
    <recommendedName>
        <fullName evidence="2">Capsule synthesis protein CapA domain-containing protein</fullName>
    </recommendedName>
</protein>
<dbReference type="AlphaFoldDB" id="A0A2M7DLQ8"/>
<dbReference type="PANTHER" id="PTHR33393">
    <property type="entry name" value="POLYGLUTAMINE SYNTHESIS ACCESSORY PROTEIN RV0574C-RELATED"/>
    <property type="match status" value="1"/>
</dbReference>
<dbReference type="SUPFAM" id="SSF56300">
    <property type="entry name" value="Metallo-dependent phosphatases"/>
    <property type="match status" value="1"/>
</dbReference>
<dbReference type="Gene3D" id="3.60.21.10">
    <property type="match status" value="1"/>
</dbReference>
<evidence type="ECO:0000259" key="2">
    <source>
        <dbReference type="SMART" id="SM00854"/>
    </source>
</evidence>
<reference evidence="4" key="1">
    <citation type="submission" date="2017-09" db="EMBL/GenBank/DDBJ databases">
        <title>Depth-based differentiation of microbial function through sediment-hosted aquifers and enrichment of novel symbionts in the deep terrestrial subsurface.</title>
        <authorList>
            <person name="Probst A.J."/>
            <person name="Ladd B."/>
            <person name="Jarett J.K."/>
            <person name="Geller-Mcgrath D.E."/>
            <person name="Sieber C.M.K."/>
            <person name="Emerson J.B."/>
            <person name="Anantharaman K."/>
            <person name="Thomas B.C."/>
            <person name="Malmstrom R."/>
            <person name="Stieglmeier M."/>
            <person name="Klingl A."/>
            <person name="Woyke T."/>
            <person name="Ryan C.M."/>
            <person name="Banfield J.F."/>
        </authorList>
    </citation>
    <scope>NUCLEOTIDE SEQUENCE [LARGE SCALE GENOMIC DNA]</scope>
</reference>
<accession>A0A2M7DLQ8</accession>
<dbReference type="Proteomes" id="UP000228896">
    <property type="component" value="Unassembled WGS sequence"/>
</dbReference>
<dbReference type="PANTHER" id="PTHR33393:SF11">
    <property type="entry name" value="POLYGLUTAMINE SYNTHESIS ACCESSORY PROTEIN RV0574C-RELATED"/>
    <property type="match status" value="1"/>
</dbReference>
<gene>
    <name evidence="3" type="ORF">COS18_04265</name>
</gene>
<dbReference type="InterPro" id="IPR029052">
    <property type="entry name" value="Metallo-depent_PP-like"/>
</dbReference>